<keyword evidence="3" id="KW-1185">Reference proteome</keyword>
<protein>
    <submittedName>
        <fullName evidence="2">Uncharacterized protein</fullName>
    </submittedName>
</protein>
<evidence type="ECO:0000313" key="2">
    <source>
        <dbReference type="EMBL" id="GIJ23220.1"/>
    </source>
</evidence>
<organism evidence="2 3">
    <name type="scientific">Micromonospora lutea</name>
    <dbReference type="NCBI Taxonomy" id="419825"/>
    <lineage>
        <taxon>Bacteria</taxon>
        <taxon>Bacillati</taxon>
        <taxon>Actinomycetota</taxon>
        <taxon>Actinomycetes</taxon>
        <taxon>Micromonosporales</taxon>
        <taxon>Micromonosporaceae</taxon>
        <taxon>Micromonospora</taxon>
    </lineage>
</organism>
<reference evidence="2 3" key="1">
    <citation type="submission" date="2021-01" db="EMBL/GenBank/DDBJ databases">
        <title>Whole genome shotgun sequence of Verrucosispora lutea NBRC 106530.</title>
        <authorList>
            <person name="Komaki H."/>
            <person name="Tamura T."/>
        </authorList>
    </citation>
    <scope>NUCLEOTIDE SEQUENCE [LARGE SCALE GENOMIC DNA]</scope>
    <source>
        <strain evidence="2 3">NBRC 106530</strain>
    </source>
</reference>
<evidence type="ECO:0000313" key="3">
    <source>
        <dbReference type="Proteomes" id="UP000643165"/>
    </source>
</evidence>
<sequence>MSPADATTFQTFATISARISSAIFGPFLAAPATYPIMGRRPVGAERPREQPARTVGTSINGSGPDAG</sequence>
<evidence type="ECO:0000256" key="1">
    <source>
        <dbReference type="SAM" id="MobiDB-lite"/>
    </source>
</evidence>
<feature type="compositionally biased region" description="Basic and acidic residues" evidence="1">
    <location>
        <begin position="42"/>
        <end position="51"/>
    </location>
</feature>
<dbReference type="EMBL" id="BOPB01000022">
    <property type="protein sequence ID" value="GIJ23220.1"/>
    <property type="molecule type" value="Genomic_DNA"/>
</dbReference>
<accession>A0ABQ4IZ84</accession>
<feature type="region of interest" description="Disordered" evidence="1">
    <location>
        <begin position="39"/>
        <end position="67"/>
    </location>
</feature>
<proteinExistence type="predicted"/>
<comment type="caution">
    <text evidence="2">The sequence shown here is derived from an EMBL/GenBank/DDBJ whole genome shotgun (WGS) entry which is preliminary data.</text>
</comment>
<dbReference type="Proteomes" id="UP000643165">
    <property type="component" value="Unassembled WGS sequence"/>
</dbReference>
<gene>
    <name evidence="2" type="ORF">Vlu01_38440</name>
</gene>
<name>A0ABQ4IZ84_9ACTN</name>